<gene>
    <name evidence="5" type="ORF">WJX74_002773</name>
</gene>
<evidence type="ECO:0000256" key="2">
    <source>
        <dbReference type="SAM" id="Coils"/>
    </source>
</evidence>
<keyword evidence="2" id="KW-0175">Coiled coil</keyword>
<dbReference type="Proteomes" id="UP001438707">
    <property type="component" value="Unassembled WGS sequence"/>
</dbReference>
<feature type="region of interest" description="Disordered" evidence="3">
    <location>
        <begin position="449"/>
        <end position="481"/>
    </location>
</feature>
<name>A0AAW1SE45_9CHLO</name>
<feature type="coiled-coil region" evidence="2">
    <location>
        <begin position="219"/>
        <end position="257"/>
    </location>
</feature>
<feature type="domain" description="JmjC" evidence="4">
    <location>
        <begin position="110"/>
        <end position="430"/>
    </location>
</feature>
<dbReference type="Pfam" id="PF13621">
    <property type="entry name" value="Cupin_8"/>
    <property type="match status" value="1"/>
</dbReference>
<dbReference type="SMART" id="SM00558">
    <property type="entry name" value="JmjC"/>
    <property type="match status" value="1"/>
</dbReference>
<dbReference type="PANTHER" id="PTHR12461:SF100">
    <property type="entry name" value="JMJC DOMAIN-CONTAINING PROTEIN 4"/>
    <property type="match status" value="1"/>
</dbReference>
<comment type="similarity">
    <text evidence="1">Belongs to the JARID1 histone demethylase family.</text>
</comment>
<reference evidence="5 6" key="1">
    <citation type="journal article" date="2024" name="Nat. Commun.">
        <title>Phylogenomics reveals the evolutionary origins of lichenization in chlorophyte algae.</title>
        <authorList>
            <person name="Puginier C."/>
            <person name="Libourel C."/>
            <person name="Otte J."/>
            <person name="Skaloud P."/>
            <person name="Haon M."/>
            <person name="Grisel S."/>
            <person name="Petersen M."/>
            <person name="Berrin J.G."/>
            <person name="Delaux P.M."/>
            <person name="Dal Grande F."/>
            <person name="Keller J."/>
        </authorList>
    </citation>
    <scope>NUCLEOTIDE SEQUENCE [LARGE SCALE GENOMIC DNA]</scope>
    <source>
        <strain evidence="5 6">SAG 2145</strain>
    </source>
</reference>
<dbReference type="InterPro" id="IPR014710">
    <property type="entry name" value="RmlC-like_jellyroll"/>
</dbReference>
<evidence type="ECO:0000256" key="1">
    <source>
        <dbReference type="ARBA" id="ARBA00006801"/>
    </source>
</evidence>
<sequence length="481" mass="53332">MSVQTLKEWPASLRFWSEFASQRTPVVLDAGLVMDFARLTAWSDEYLREKAGAAKLLIERRSASTDSFGKGQKVSMSFGDFCKRLQGSDDLLYLSSQQLRTARNGNPDCLGPPLDYLTADIPLQPQITGHLLPQQINMWMGLAKDGASSGLHHDYHDNLYILLRGRKRFRLFPPDHAHLMYTHGNVAQIYPNGRIVYEGQGNVAEDGADEDEVDRWQRKQDAEQRLAAAEEALAEGAQGAAQDLEAAEAQLDALLDSHLRPARPTKRAKHDHVHEQDEQTVIPGHDEDDEEDEDEDELASGSEFGGLADDFQDDYQGSDDDSDAGAGAPPSNAGQNDAHDALDPAPCNFSRVDLSMPAKQLAKQFPNFPGLKAATEVELKAGQMLYLPAGWFHEVTSFSDGPAQTHLALNYWFQPPDNLDASPAGFASPYRSAFWRSLWEGRNNGKDALHNIGRRNTKHDGRKAARTWQPTRPYESAQLGL</sequence>
<comment type="caution">
    <text evidence="5">The sequence shown here is derived from an EMBL/GenBank/DDBJ whole genome shotgun (WGS) entry which is preliminary data.</text>
</comment>
<dbReference type="PROSITE" id="PS51184">
    <property type="entry name" value="JMJC"/>
    <property type="match status" value="1"/>
</dbReference>
<accession>A0AAW1SE45</accession>
<evidence type="ECO:0000313" key="5">
    <source>
        <dbReference type="EMBL" id="KAK9844456.1"/>
    </source>
</evidence>
<dbReference type="PANTHER" id="PTHR12461">
    <property type="entry name" value="HYPOXIA-INDUCIBLE FACTOR 1 ALPHA INHIBITOR-RELATED"/>
    <property type="match status" value="1"/>
</dbReference>
<feature type="region of interest" description="Disordered" evidence="3">
    <location>
        <begin position="263"/>
        <end position="346"/>
    </location>
</feature>
<dbReference type="InterPro" id="IPR041667">
    <property type="entry name" value="Cupin_8"/>
</dbReference>
<dbReference type="SUPFAM" id="SSF51197">
    <property type="entry name" value="Clavaminate synthase-like"/>
    <property type="match status" value="1"/>
</dbReference>
<feature type="compositionally biased region" description="Acidic residues" evidence="3">
    <location>
        <begin position="286"/>
        <end position="298"/>
    </location>
</feature>
<evidence type="ECO:0000313" key="6">
    <source>
        <dbReference type="Proteomes" id="UP001438707"/>
    </source>
</evidence>
<dbReference type="EMBL" id="JALJOS010000001">
    <property type="protein sequence ID" value="KAK9844456.1"/>
    <property type="molecule type" value="Genomic_DNA"/>
</dbReference>
<keyword evidence="6" id="KW-1185">Reference proteome</keyword>
<organism evidence="5 6">
    <name type="scientific">Apatococcus lobatus</name>
    <dbReference type="NCBI Taxonomy" id="904363"/>
    <lineage>
        <taxon>Eukaryota</taxon>
        <taxon>Viridiplantae</taxon>
        <taxon>Chlorophyta</taxon>
        <taxon>core chlorophytes</taxon>
        <taxon>Trebouxiophyceae</taxon>
        <taxon>Chlorellales</taxon>
        <taxon>Chlorellaceae</taxon>
        <taxon>Apatococcus</taxon>
    </lineage>
</organism>
<evidence type="ECO:0000256" key="3">
    <source>
        <dbReference type="SAM" id="MobiDB-lite"/>
    </source>
</evidence>
<proteinExistence type="inferred from homology"/>
<dbReference type="InterPro" id="IPR003347">
    <property type="entry name" value="JmjC_dom"/>
</dbReference>
<feature type="compositionally biased region" description="Acidic residues" evidence="3">
    <location>
        <begin position="310"/>
        <end position="323"/>
    </location>
</feature>
<dbReference type="AlphaFoldDB" id="A0AAW1SE45"/>
<dbReference type="Gene3D" id="2.60.120.10">
    <property type="entry name" value="Jelly Rolls"/>
    <property type="match status" value="2"/>
</dbReference>
<evidence type="ECO:0000259" key="4">
    <source>
        <dbReference type="PROSITE" id="PS51184"/>
    </source>
</evidence>
<protein>
    <recommendedName>
        <fullName evidence="4">JmjC domain-containing protein</fullName>
    </recommendedName>
</protein>